<sequence length="89" mass="10661">MLIKEDLRKKIEQLSKEMDKQLEARHYGEYSRLADIYVKLVREYELMNKPKFNGWTYLTNNYTTTDAVSKNPLKYSEIHCNEPRAELSE</sequence>
<reference evidence="1 2" key="1">
    <citation type="submission" date="2018-10" db="EMBL/GenBank/DDBJ databases">
        <title>Phylogenomics of Brevibacillus.</title>
        <authorList>
            <person name="Dunlap C."/>
        </authorList>
    </citation>
    <scope>NUCLEOTIDE SEQUENCE [LARGE SCALE GENOMIC DNA]</scope>
    <source>
        <strain evidence="1 2">DSM 100115</strain>
    </source>
</reference>
<proteinExistence type="predicted"/>
<dbReference type="Proteomes" id="UP000268829">
    <property type="component" value="Unassembled WGS sequence"/>
</dbReference>
<gene>
    <name evidence="1" type="ORF">EDM57_04315</name>
</gene>
<accession>A0A3M8B7T0</accession>
<comment type="caution">
    <text evidence="1">The sequence shown here is derived from an EMBL/GenBank/DDBJ whole genome shotgun (WGS) entry which is preliminary data.</text>
</comment>
<evidence type="ECO:0000313" key="2">
    <source>
        <dbReference type="Proteomes" id="UP000268829"/>
    </source>
</evidence>
<evidence type="ECO:0000313" key="1">
    <source>
        <dbReference type="EMBL" id="RNB59373.1"/>
    </source>
</evidence>
<dbReference type="AlphaFoldDB" id="A0A3M8B7T0"/>
<keyword evidence="2" id="KW-1185">Reference proteome</keyword>
<dbReference type="EMBL" id="RHHS01000013">
    <property type="protein sequence ID" value="RNB59373.1"/>
    <property type="molecule type" value="Genomic_DNA"/>
</dbReference>
<protein>
    <submittedName>
        <fullName evidence="1">Uncharacterized protein</fullName>
    </submittedName>
</protein>
<organism evidence="1 2">
    <name type="scientific">Brevibacillus gelatini</name>
    <dbReference type="NCBI Taxonomy" id="1655277"/>
    <lineage>
        <taxon>Bacteria</taxon>
        <taxon>Bacillati</taxon>
        <taxon>Bacillota</taxon>
        <taxon>Bacilli</taxon>
        <taxon>Bacillales</taxon>
        <taxon>Paenibacillaceae</taxon>
        <taxon>Brevibacillus</taxon>
    </lineage>
</organism>
<name>A0A3M8B7T0_9BACL</name>
<dbReference type="RefSeq" id="WP_122903540.1">
    <property type="nucleotide sequence ID" value="NZ_RHHS01000013.1"/>
</dbReference>